<dbReference type="PROSITE" id="PS51257">
    <property type="entry name" value="PROKAR_LIPOPROTEIN"/>
    <property type="match status" value="1"/>
</dbReference>
<evidence type="ECO:0000256" key="3">
    <source>
        <dbReference type="ARBA" id="ARBA00022475"/>
    </source>
</evidence>
<feature type="signal peptide" evidence="13">
    <location>
        <begin position="1"/>
        <end position="34"/>
    </location>
</feature>
<dbReference type="EMBL" id="FOAZ01000037">
    <property type="protein sequence ID" value="SEM61020.1"/>
    <property type="molecule type" value="Genomic_DNA"/>
</dbReference>
<feature type="active site" description="Charge relay system" evidence="10">
    <location>
        <position position="76"/>
    </location>
</feature>
<keyword evidence="9 12" id="KW-0472">Membrane</keyword>
<comment type="similarity">
    <text evidence="2 10 11">Belongs to the peptidase S8 family.</text>
</comment>
<feature type="chain" id="PRO_5010260288" evidence="13">
    <location>
        <begin position="35"/>
        <end position="411"/>
    </location>
</feature>
<feature type="transmembrane region" description="Helical" evidence="12">
    <location>
        <begin position="378"/>
        <end position="399"/>
    </location>
</feature>
<evidence type="ECO:0000256" key="13">
    <source>
        <dbReference type="SAM" id="SignalP"/>
    </source>
</evidence>
<evidence type="ECO:0000256" key="11">
    <source>
        <dbReference type="RuleBase" id="RU003355"/>
    </source>
</evidence>
<dbReference type="STRING" id="235985.SAMN05414137_13718"/>
<dbReference type="OrthoDB" id="9798386at2"/>
<evidence type="ECO:0000256" key="10">
    <source>
        <dbReference type="PROSITE-ProRule" id="PRU01240"/>
    </source>
</evidence>
<dbReference type="Pfam" id="PF00082">
    <property type="entry name" value="Peptidase_S8"/>
    <property type="match status" value="1"/>
</dbReference>
<organism evidence="15 16">
    <name type="scientific">Streptacidiphilus jiangxiensis</name>
    <dbReference type="NCBI Taxonomy" id="235985"/>
    <lineage>
        <taxon>Bacteria</taxon>
        <taxon>Bacillati</taxon>
        <taxon>Actinomycetota</taxon>
        <taxon>Actinomycetes</taxon>
        <taxon>Kitasatosporales</taxon>
        <taxon>Streptomycetaceae</taxon>
        <taxon>Streptacidiphilus</taxon>
    </lineage>
</organism>
<dbReference type="SUPFAM" id="SSF52743">
    <property type="entry name" value="Subtilisin-like"/>
    <property type="match status" value="1"/>
</dbReference>
<dbReference type="GO" id="GO:0005886">
    <property type="term" value="C:plasma membrane"/>
    <property type="evidence" value="ECO:0007669"/>
    <property type="project" value="UniProtKB-SubCell"/>
</dbReference>
<sequence>MNRLHRGALTVAAGVVACAAVPVLPLGTATAALAADGQCHFPAGSIAGEPWALQRVLLSQLHARYDGRGVTVAVIDSGVDDVNPQLKGAVRAGQDFLKGSGNATGGSTTDQIGHGTMVAGVIAARPDPEHRTGFEGIAPAATILAIRQNDGQGGATELTLAEAIDYAVAQKAGVINISQDLTTQQGQPYQDDNPNSKLRVAVQHALDAGVVVVAAAGNENLALPTYPAAIPGVIGVGASDRNDERADGFSETGKSVSVAAPGVDIVSTVPGGGQCVDNGTSFAAPYVAGVAALLRQEYPKWTPAQIATRIEQTALRTDPGWNPYIGWGVVDPVAAVTDQSPPSDTPVATPVGGPAAAPVHARPFAVGETPQQRDERTALYAVGLGAVGLILITGTATVIRDTRRKSRVAGL</sequence>
<dbReference type="Gene3D" id="3.40.50.200">
    <property type="entry name" value="Peptidase S8/S53 domain"/>
    <property type="match status" value="1"/>
</dbReference>
<dbReference type="PRINTS" id="PR00723">
    <property type="entry name" value="SUBTILISIN"/>
</dbReference>
<dbReference type="InterPro" id="IPR022398">
    <property type="entry name" value="Peptidase_S8_His-AS"/>
</dbReference>
<dbReference type="GO" id="GO:0004252">
    <property type="term" value="F:serine-type endopeptidase activity"/>
    <property type="evidence" value="ECO:0007669"/>
    <property type="project" value="UniProtKB-UniRule"/>
</dbReference>
<dbReference type="AlphaFoldDB" id="A0A1H7ZRH7"/>
<dbReference type="PANTHER" id="PTHR43806">
    <property type="entry name" value="PEPTIDASE S8"/>
    <property type="match status" value="1"/>
</dbReference>
<keyword evidence="8 12" id="KW-1133">Transmembrane helix</keyword>
<evidence type="ECO:0000256" key="1">
    <source>
        <dbReference type="ARBA" id="ARBA00004162"/>
    </source>
</evidence>
<dbReference type="InterPro" id="IPR023834">
    <property type="entry name" value="T7SS_pept_S8A_mycosin"/>
</dbReference>
<gene>
    <name evidence="15" type="ORF">SAMN05414137_13718</name>
</gene>
<feature type="active site" description="Charge relay system" evidence="10">
    <location>
        <position position="114"/>
    </location>
</feature>
<evidence type="ECO:0000256" key="4">
    <source>
        <dbReference type="ARBA" id="ARBA00022670"/>
    </source>
</evidence>
<dbReference type="Proteomes" id="UP000183015">
    <property type="component" value="Unassembled WGS sequence"/>
</dbReference>
<evidence type="ECO:0000259" key="14">
    <source>
        <dbReference type="Pfam" id="PF00082"/>
    </source>
</evidence>
<name>A0A1H7ZRH7_STRJI</name>
<evidence type="ECO:0000313" key="16">
    <source>
        <dbReference type="Proteomes" id="UP000183015"/>
    </source>
</evidence>
<dbReference type="eggNOG" id="COG1404">
    <property type="taxonomic scope" value="Bacteria"/>
</dbReference>
<keyword evidence="3" id="KW-1003">Cell membrane</keyword>
<evidence type="ECO:0000256" key="7">
    <source>
        <dbReference type="ARBA" id="ARBA00022825"/>
    </source>
</evidence>
<evidence type="ECO:0000256" key="12">
    <source>
        <dbReference type="SAM" id="Phobius"/>
    </source>
</evidence>
<dbReference type="InterPro" id="IPR015500">
    <property type="entry name" value="Peptidase_S8_subtilisin-rel"/>
</dbReference>
<feature type="active site" description="Charge relay system" evidence="10">
    <location>
        <position position="281"/>
    </location>
</feature>
<dbReference type="PANTHER" id="PTHR43806:SF11">
    <property type="entry name" value="CEREVISIN-RELATED"/>
    <property type="match status" value="1"/>
</dbReference>
<evidence type="ECO:0000256" key="6">
    <source>
        <dbReference type="ARBA" id="ARBA00022801"/>
    </source>
</evidence>
<feature type="domain" description="Peptidase S8/S53" evidence="14">
    <location>
        <begin position="67"/>
        <end position="328"/>
    </location>
</feature>
<accession>A0A1H7ZRH7</accession>
<dbReference type="GO" id="GO:0006508">
    <property type="term" value="P:proteolysis"/>
    <property type="evidence" value="ECO:0007669"/>
    <property type="project" value="UniProtKB-KW"/>
</dbReference>
<dbReference type="PROSITE" id="PS00137">
    <property type="entry name" value="SUBTILASE_HIS"/>
    <property type="match status" value="1"/>
</dbReference>
<evidence type="ECO:0000313" key="15">
    <source>
        <dbReference type="EMBL" id="SEM61020.1"/>
    </source>
</evidence>
<keyword evidence="5 12" id="KW-0812">Transmembrane</keyword>
<dbReference type="NCBIfam" id="TIGR03921">
    <property type="entry name" value="T7SS_mycosin"/>
    <property type="match status" value="1"/>
</dbReference>
<dbReference type="InterPro" id="IPR036852">
    <property type="entry name" value="Peptidase_S8/S53_dom_sf"/>
</dbReference>
<dbReference type="PROSITE" id="PS00136">
    <property type="entry name" value="SUBTILASE_ASP"/>
    <property type="match status" value="1"/>
</dbReference>
<evidence type="ECO:0000256" key="5">
    <source>
        <dbReference type="ARBA" id="ARBA00022692"/>
    </source>
</evidence>
<keyword evidence="4 10" id="KW-0645">Protease</keyword>
<dbReference type="InterPro" id="IPR023828">
    <property type="entry name" value="Peptidase_S8_Ser-AS"/>
</dbReference>
<protein>
    <submittedName>
        <fullName evidence="15">Type VII secretion-associated serine protease mycosin</fullName>
    </submittedName>
</protein>
<evidence type="ECO:0000256" key="8">
    <source>
        <dbReference type="ARBA" id="ARBA00022989"/>
    </source>
</evidence>
<comment type="subcellular location">
    <subcellularLocation>
        <location evidence="1">Cell membrane</location>
        <topology evidence="1">Single-pass membrane protein</topology>
    </subcellularLocation>
</comment>
<keyword evidence="6 10" id="KW-0378">Hydrolase</keyword>
<dbReference type="InterPro" id="IPR050131">
    <property type="entry name" value="Peptidase_S8_subtilisin-like"/>
</dbReference>
<dbReference type="InterPro" id="IPR000209">
    <property type="entry name" value="Peptidase_S8/S53_dom"/>
</dbReference>
<evidence type="ECO:0000256" key="9">
    <source>
        <dbReference type="ARBA" id="ARBA00023136"/>
    </source>
</evidence>
<dbReference type="RefSeq" id="WP_042460372.1">
    <property type="nucleotide sequence ID" value="NZ_BBPN01000068.1"/>
</dbReference>
<dbReference type="InterPro" id="IPR023827">
    <property type="entry name" value="Peptidase_S8_Asp-AS"/>
</dbReference>
<keyword evidence="16" id="KW-1185">Reference proteome</keyword>
<keyword evidence="13" id="KW-0732">Signal</keyword>
<dbReference type="PROSITE" id="PS51892">
    <property type="entry name" value="SUBTILASE"/>
    <property type="match status" value="1"/>
</dbReference>
<proteinExistence type="inferred from homology"/>
<dbReference type="PROSITE" id="PS00138">
    <property type="entry name" value="SUBTILASE_SER"/>
    <property type="match status" value="1"/>
</dbReference>
<evidence type="ECO:0000256" key="2">
    <source>
        <dbReference type="ARBA" id="ARBA00011073"/>
    </source>
</evidence>
<reference evidence="16" key="1">
    <citation type="submission" date="2016-10" db="EMBL/GenBank/DDBJ databases">
        <authorList>
            <person name="Varghese N."/>
        </authorList>
    </citation>
    <scope>NUCLEOTIDE SEQUENCE [LARGE SCALE GENOMIC DNA]</scope>
    <source>
        <strain evidence="16">DSM 45096 / BCRC 16803 / CGMCC 4.1857 / CIP 109030 / JCM 12277 / KCTC 19219 / NBRC 100920 / 33214</strain>
    </source>
</reference>
<keyword evidence="7 10" id="KW-0720">Serine protease</keyword>